<dbReference type="EMBL" id="JBHSGF010000003">
    <property type="protein sequence ID" value="MFC4554763.1"/>
    <property type="molecule type" value="Genomic_DNA"/>
</dbReference>
<feature type="transmembrane region" description="Helical" evidence="6">
    <location>
        <begin position="332"/>
        <end position="360"/>
    </location>
</feature>
<feature type="transmembrane region" description="Helical" evidence="6">
    <location>
        <begin position="12"/>
        <end position="31"/>
    </location>
</feature>
<dbReference type="InterPro" id="IPR011701">
    <property type="entry name" value="MFS"/>
</dbReference>
<evidence type="ECO:0000256" key="2">
    <source>
        <dbReference type="ARBA" id="ARBA00022475"/>
    </source>
</evidence>
<feature type="transmembrane region" description="Helical" evidence="6">
    <location>
        <begin position="137"/>
        <end position="160"/>
    </location>
</feature>
<dbReference type="PANTHER" id="PTHR43124:SF3">
    <property type="entry name" value="CHLORAMPHENICOL EFFLUX PUMP RV0191"/>
    <property type="match status" value="1"/>
</dbReference>
<evidence type="ECO:0000256" key="6">
    <source>
        <dbReference type="SAM" id="Phobius"/>
    </source>
</evidence>
<dbReference type="CDD" id="cd17324">
    <property type="entry name" value="MFS_NepI_like"/>
    <property type="match status" value="1"/>
</dbReference>
<feature type="transmembrane region" description="Helical" evidence="6">
    <location>
        <begin position="83"/>
        <end position="100"/>
    </location>
</feature>
<evidence type="ECO:0000256" key="5">
    <source>
        <dbReference type="ARBA" id="ARBA00023136"/>
    </source>
</evidence>
<evidence type="ECO:0000313" key="8">
    <source>
        <dbReference type="EMBL" id="MFC4554763.1"/>
    </source>
</evidence>
<dbReference type="Proteomes" id="UP001595955">
    <property type="component" value="Unassembled WGS sequence"/>
</dbReference>
<keyword evidence="3 6" id="KW-0812">Transmembrane</keyword>
<dbReference type="PROSITE" id="PS50850">
    <property type="entry name" value="MFS"/>
    <property type="match status" value="1"/>
</dbReference>
<dbReference type="InterPro" id="IPR020846">
    <property type="entry name" value="MFS_dom"/>
</dbReference>
<proteinExistence type="predicted"/>
<protein>
    <submittedName>
        <fullName evidence="8">MFS transporter</fullName>
    </submittedName>
</protein>
<feature type="transmembrane region" description="Helical" evidence="6">
    <location>
        <begin position="275"/>
        <end position="295"/>
    </location>
</feature>
<feature type="transmembrane region" description="Helical" evidence="6">
    <location>
        <begin position="213"/>
        <end position="233"/>
    </location>
</feature>
<keyword evidence="4 6" id="KW-1133">Transmembrane helix</keyword>
<evidence type="ECO:0000259" key="7">
    <source>
        <dbReference type="PROSITE" id="PS50850"/>
    </source>
</evidence>
<keyword evidence="2" id="KW-1003">Cell membrane</keyword>
<dbReference type="RefSeq" id="WP_122825310.1">
    <property type="nucleotide sequence ID" value="NZ_CP033325.1"/>
</dbReference>
<feature type="domain" description="Major facilitator superfamily (MFS) profile" evidence="7">
    <location>
        <begin position="17"/>
        <end position="399"/>
    </location>
</feature>
<dbReference type="PANTHER" id="PTHR43124">
    <property type="entry name" value="PURINE EFFLUX PUMP PBUE"/>
    <property type="match status" value="1"/>
</dbReference>
<dbReference type="InterPro" id="IPR050189">
    <property type="entry name" value="MFS_Efflux_Transporters"/>
</dbReference>
<evidence type="ECO:0000256" key="3">
    <source>
        <dbReference type="ARBA" id="ARBA00022692"/>
    </source>
</evidence>
<sequence length="407" mass="39700">MAPAPVTTASVRLPWPSLLVLAGATFVLVTGEMLPTAVLPRMSADLGVTTARTGLLVSAWALTVVVASVPLVRLTRRWGRRDVVAGALVVFAASALLTAAGEDYAVVLAARLVGAAACGLLWSTVNAHTAQLVPGEGLGRAIAVVLGGATLGTVLGVPLASLAAGAGGWRGAFAGLAVLALAAAVLVRTVVLPGRPEVPATDGAGGRPSLTPVLAVAGLVGLVLVGHFAAYTFVTRLLAGPADVLPGGITTLLLVFGLASAVGLVVVGRLGDARTAVALPVAAAAIALVLATVPLAGTHPVAGVLLVLAWGLTFGALPPLTQTRIMRAAGEALRGAAGTVIPVVLNLGVAVGAAAGSAVVDRAGVAALPLPAAGVVALAAGGLALTAGGATARLVRRGRPRTEACTA</sequence>
<feature type="transmembrane region" description="Helical" evidence="6">
    <location>
        <begin position="51"/>
        <end position="71"/>
    </location>
</feature>
<dbReference type="InterPro" id="IPR036259">
    <property type="entry name" value="MFS_trans_sf"/>
</dbReference>
<gene>
    <name evidence="8" type="ORF">ACFO3F_05835</name>
</gene>
<keyword evidence="5 6" id="KW-0472">Membrane</keyword>
<feature type="transmembrane region" description="Helical" evidence="6">
    <location>
        <begin position="245"/>
        <end position="268"/>
    </location>
</feature>
<feature type="transmembrane region" description="Helical" evidence="6">
    <location>
        <begin position="301"/>
        <end position="320"/>
    </location>
</feature>
<name>A0ABV9D939_9MICO</name>
<evidence type="ECO:0000256" key="1">
    <source>
        <dbReference type="ARBA" id="ARBA00004651"/>
    </source>
</evidence>
<evidence type="ECO:0000256" key="4">
    <source>
        <dbReference type="ARBA" id="ARBA00022989"/>
    </source>
</evidence>
<dbReference type="Gene3D" id="1.20.1250.20">
    <property type="entry name" value="MFS general substrate transporter like domains"/>
    <property type="match status" value="1"/>
</dbReference>
<evidence type="ECO:0000313" key="9">
    <source>
        <dbReference type="Proteomes" id="UP001595955"/>
    </source>
</evidence>
<keyword evidence="9" id="KW-1185">Reference proteome</keyword>
<comment type="caution">
    <text evidence="8">The sequence shown here is derived from an EMBL/GenBank/DDBJ whole genome shotgun (WGS) entry which is preliminary data.</text>
</comment>
<organism evidence="8 9">
    <name type="scientific">Georgenia faecalis</name>
    <dbReference type="NCBI Taxonomy" id="2483799"/>
    <lineage>
        <taxon>Bacteria</taxon>
        <taxon>Bacillati</taxon>
        <taxon>Actinomycetota</taxon>
        <taxon>Actinomycetes</taxon>
        <taxon>Micrococcales</taxon>
        <taxon>Bogoriellaceae</taxon>
        <taxon>Georgenia</taxon>
    </lineage>
</organism>
<feature type="transmembrane region" description="Helical" evidence="6">
    <location>
        <begin position="172"/>
        <end position="192"/>
    </location>
</feature>
<comment type="subcellular location">
    <subcellularLocation>
        <location evidence="1">Cell membrane</location>
        <topology evidence="1">Multi-pass membrane protein</topology>
    </subcellularLocation>
</comment>
<dbReference type="Pfam" id="PF07690">
    <property type="entry name" value="MFS_1"/>
    <property type="match status" value="1"/>
</dbReference>
<feature type="transmembrane region" description="Helical" evidence="6">
    <location>
        <begin position="106"/>
        <end position="125"/>
    </location>
</feature>
<dbReference type="SUPFAM" id="SSF103473">
    <property type="entry name" value="MFS general substrate transporter"/>
    <property type="match status" value="1"/>
</dbReference>
<accession>A0ABV9D939</accession>
<reference evidence="9" key="1">
    <citation type="journal article" date="2019" name="Int. J. Syst. Evol. Microbiol.">
        <title>The Global Catalogue of Microorganisms (GCM) 10K type strain sequencing project: providing services to taxonomists for standard genome sequencing and annotation.</title>
        <authorList>
            <consortium name="The Broad Institute Genomics Platform"/>
            <consortium name="The Broad Institute Genome Sequencing Center for Infectious Disease"/>
            <person name="Wu L."/>
            <person name="Ma J."/>
        </authorList>
    </citation>
    <scope>NUCLEOTIDE SEQUENCE [LARGE SCALE GENOMIC DNA]</scope>
    <source>
        <strain evidence="9">JCM 3369</strain>
    </source>
</reference>
<feature type="transmembrane region" description="Helical" evidence="6">
    <location>
        <begin position="372"/>
        <end position="392"/>
    </location>
</feature>